<proteinExistence type="predicted"/>
<comment type="caution">
    <text evidence="2">The sequence shown here is derived from an EMBL/GenBank/DDBJ whole genome shotgun (WGS) entry which is preliminary data.</text>
</comment>
<dbReference type="SUPFAM" id="SSF140990">
    <property type="entry name" value="FtsH protease domain-like"/>
    <property type="match status" value="1"/>
</dbReference>
<dbReference type="PATRIC" id="fig|1263870.3.peg.3398"/>
<dbReference type="Proteomes" id="UP000011885">
    <property type="component" value="Unassembled WGS sequence"/>
</dbReference>
<reference evidence="2 3" key="1">
    <citation type="journal article" date="2013" name="Mar. Genomics">
        <title>Expression of sulfatases in Rhodopirellula baltica and the diversity of sulfatases in the genus Rhodopirellula.</title>
        <authorList>
            <person name="Wegner C.E."/>
            <person name="Richter-Heitmann T."/>
            <person name="Klindworth A."/>
            <person name="Klockow C."/>
            <person name="Richter M."/>
            <person name="Achstetter T."/>
            <person name="Glockner F.O."/>
            <person name="Harder J."/>
        </authorList>
    </citation>
    <scope>NUCLEOTIDE SEQUENCE [LARGE SCALE GENOMIC DNA]</scope>
    <source>
        <strain evidence="2 3">SM41</strain>
    </source>
</reference>
<keyword evidence="2" id="KW-0131">Cell cycle</keyword>
<keyword evidence="3" id="KW-1185">Reference proteome</keyword>
<dbReference type="GO" id="GO:0004222">
    <property type="term" value="F:metalloendopeptidase activity"/>
    <property type="evidence" value="ECO:0007669"/>
    <property type="project" value="InterPro"/>
</dbReference>
<dbReference type="Gene3D" id="1.20.58.760">
    <property type="entry name" value="Peptidase M41"/>
    <property type="match status" value="1"/>
</dbReference>
<dbReference type="InterPro" id="IPR000642">
    <property type="entry name" value="Peptidase_M41"/>
</dbReference>
<organism evidence="2 3">
    <name type="scientific">Rhodopirellula sallentina SM41</name>
    <dbReference type="NCBI Taxonomy" id="1263870"/>
    <lineage>
        <taxon>Bacteria</taxon>
        <taxon>Pseudomonadati</taxon>
        <taxon>Planctomycetota</taxon>
        <taxon>Planctomycetia</taxon>
        <taxon>Pirellulales</taxon>
        <taxon>Pirellulaceae</taxon>
        <taxon>Rhodopirellula</taxon>
    </lineage>
</organism>
<dbReference type="Pfam" id="PF01434">
    <property type="entry name" value="Peptidase_M41"/>
    <property type="match status" value="1"/>
</dbReference>
<dbReference type="InterPro" id="IPR037219">
    <property type="entry name" value="Peptidase_M41-like"/>
</dbReference>
<dbReference type="EMBL" id="ANOH01000218">
    <property type="protein sequence ID" value="EMI55390.1"/>
    <property type="molecule type" value="Genomic_DNA"/>
</dbReference>
<evidence type="ECO:0000313" key="2">
    <source>
        <dbReference type="EMBL" id="EMI55390.1"/>
    </source>
</evidence>
<protein>
    <submittedName>
        <fullName evidence="2">Cell division protein FtsH</fullName>
    </submittedName>
</protein>
<sequence>MTPPNSDSPPNDEAPADEAVARQQLIATAYHEAGHAVMAVSLGRTIQKVSIAPGKSRFGASRLGHCEIKKGVKKGSHDRLEDDVLILLAGMVAEAKLTGQYCQKGAAQDLRDVANLLCTRAASPRQHETLQRRTLSKTEHLLSDDAHVEAIREIAQELLAKTTISGRLVRHYFHQAQQRKR</sequence>
<keyword evidence="2" id="KW-0132">Cell division</keyword>
<dbReference type="GO" id="GO:0006508">
    <property type="term" value="P:proteolysis"/>
    <property type="evidence" value="ECO:0007669"/>
    <property type="project" value="InterPro"/>
</dbReference>
<dbReference type="GO" id="GO:0004176">
    <property type="term" value="F:ATP-dependent peptidase activity"/>
    <property type="evidence" value="ECO:0007669"/>
    <property type="project" value="InterPro"/>
</dbReference>
<accession>M5U1S6</accession>
<dbReference type="GO" id="GO:0005524">
    <property type="term" value="F:ATP binding"/>
    <property type="evidence" value="ECO:0007669"/>
    <property type="project" value="InterPro"/>
</dbReference>
<feature type="domain" description="Peptidase M41" evidence="1">
    <location>
        <begin position="24"/>
        <end position="116"/>
    </location>
</feature>
<dbReference type="RefSeq" id="WP_008680058.1">
    <property type="nucleotide sequence ID" value="NZ_ANOH01000218.1"/>
</dbReference>
<evidence type="ECO:0000313" key="3">
    <source>
        <dbReference type="Proteomes" id="UP000011885"/>
    </source>
</evidence>
<dbReference type="GO" id="GO:0051301">
    <property type="term" value="P:cell division"/>
    <property type="evidence" value="ECO:0007669"/>
    <property type="project" value="UniProtKB-KW"/>
</dbReference>
<name>M5U1S6_9BACT</name>
<dbReference type="AlphaFoldDB" id="M5U1S6"/>
<dbReference type="OrthoDB" id="6064590at2"/>
<evidence type="ECO:0000259" key="1">
    <source>
        <dbReference type="Pfam" id="PF01434"/>
    </source>
</evidence>
<gene>
    <name evidence="2" type="ORF">RSSM_03202</name>
</gene>